<proteinExistence type="predicted"/>
<dbReference type="EMBL" id="AE016823">
    <property type="protein sequence ID" value="AAS71024.1"/>
    <property type="molecule type" value="Genomic_DNA"/>
</dbReference>
<dbReference type="Pfam" id="PF05164">
    <property type="entry name" value="ZapA"/>
    <property type="match status" value="1"/>
</dbReference>
<dbReference type="HOGENOM" id="CLU_172492_0_0_12"/>
<reference evidence="10 11" key="1">
    <citation type="journal article" date="2004" name="J. Bacteriol.">
        <title>Comparative genomics of two Leptospira interrogans serovars reveals novel insights into physiology and pathogenesis.</title>
        <authorList>
            <person name="Nascimento A.L."/>
            <person name="Ko A.I."/>
            <person name="Martins E.A."/>
            <person name="Monteiro-Vitorello C.B."/>
            <person name="Ho P.L."/>
            <person name="Haake D.A."/>
            <person name="Verjovski-Almeida S."/>
            <person name="Hartskeerl R.A."/>
            <person name="Marques M.V."/>
            <person name="Oliveira M.C."/>
            <person name="Menck C.F."/>
            <person name="Leite L.C."/>
            <person name="Carrer H."/>
            <person name="Coutinho L.L."/>
            <person name="Degrave W.M."/>
            <person name="Dellagostin O.A."/>
            <person name="El-Dorry H."/>
            <person name="Ferro E.S."/>
            <person name="Ferro M.I."/>
            <person name="Furlan L.R."/>
            <person name="Gamberini M."/>
            <person name="Giglioti E.A."/>
            <person name="Goes-Neto A."/>
            <person name="Goldman G.H."/>
            <person name="Goldman M.H."/>
            <person name="Harakava R."/>
            <person name="Jeronimo S.M."/>
            <person name="Junqueira-De-Azevedo I.L."/>
            <person name="Kimura E.T."/>
            <person name="Kuramae E.E."/>
            <person name="Lemos E.G."/>
            <person name="Lemos M.V."/>
            <person name="Marino C.L."/>
            <person name="Nunes L.R."/>
            <person name="De Oliveira R.C."/>
            <person name="Pereira G.G."/>
            <person name="Reis M.S."/>
            <person name="Schriefer A."/>
            <person name="Siqueira W.J."/>
            <person name="Sommer P."/>
            <person name="Tsai S.M."/>
            <person name="Simpson A.J."/>
            <person name="Ferro J.A."/>
            <person name="Camargo L.E."/>
            <person name="Kitajima J.P."/>
            <person name="Setubal J.C."/>
            <person name="Van Sluys M.A."/>
        </authorList>
    </citation>
    <scope>NUCLEOTIDE SEQUENCE [LARGE SCALE GENOMIC DNA]</scope>
    <source>
        <strain evidence="10 11">Fiocruz L1-130</strain>
    </source>
</reference>
<dbReference type="Proteomes" id="UP000007037">
    <property type="component" value="Chromosome I"/>
</dbReference>
<keyword evidence="4" id="KW-0132">Cell division</keyword>
<evidence type="ECO:0000313" key="11">
    <source>
        <dbReference type="Proteomes" id="UP000007037"/>
    </source>
</evidence>
<evidence type="ECO:0000256" key="8">
    <source>
        <dbReference type="ARBA" id="ARBA00026068"/>
    </source>
</evidence>
<name>Q72PL2_LEPIC</name>
<dbReference type="GO" id="GO:0005829">
    <property type="term" value="C:cytosol"/>
    <property type="evidence" value="ECO:0007669"/>
    <property type="project" value="TreeGrafter"/>
</dbReference>
<evidence type="ECO:0000256" key="9">
    <source>
        <dbReference type="ARBA" id="ARBA00033158"/>
    </source>
</evidence>
<dbReference type="Gene3D" id="6.10.250.790">
    <property type="match status" value="1"/>
</dbReference>
<keyword evidence="5" id="KW-0717">Septation</keyword>
<evidence type="ECO:0000256" key="1">
    <source>
        <dbReference type="ARBA" id="ARBA00004496"/>
    </source>
</evidence>
<keyword evidence="6" id="KW-0131">Cell cycle</keyword>
<comment type="subcellular location">
    <subcellularLocation>
        <location evidence="1">Cytoplasm</location>
    </subcellularLocation>
</comment>
<dbReference type="GO" id="GO:0032153">
    <property type="term" value="C:cell division site"/>
    <property type="evidence" value="ECO:0007669"/>
    <property type="project" value="TreeGrafter"/>
</dbReference>
<dbReference type="SUPFAM" id="SSF102829">
    <property type="entry name" value="Cell division protein ZapA-like"/>
    <property type="match status" value="1"/>
</dbReference>
<comment type="function">
    <text evidence="7">Activator of cell division through the inhibition of FtsZ GTPase activity, therefore promoting FtsZ assembly into bundles of protofilaments necessary for the formation of the division Z ring. It is recruited early at mid-cell but it is not essential for cell division.</text>
</comment>
<evidence type="ECO:0000256" key="4">
    <source>
        <dbReference type="ARBA" id="ARBA00022618"/>
    </source>
</evidence>
<dbReference type="PANTHER" id="PTHR34981">
    <property type="entry name" value="CELL DIVISION PROTEIN ZAPA"/>
    <property type="match status" value="1"/>
</dbReference>
<dbReference type="GO" id="GO:0043093">
    <property type="term" value="P:FtsZ-dependent cytokinesis"/>
    <property type="evidence" value="ECO:0007669"/>
    <property type="project" value="TreeGrafter"/>
</dbReference>
<evidence type="ECO:0000256" key="2">
    <source>
        <dbReference type="ARBA" id="ARBA00015195"/>
    </source>
</evidence>
<dbReference type="KEGG" id="lic:LIC_12459"/>
<dbReference type="PANTHER" id="PTHR34981:SF1">
    <property type="entry name" value="CELL DIVISION PROTEIN ZAPA"/>
    <property type="match status" value="1"/>
</dbReference>
<accession>Q72PL2</accession>
<sequence length="113" mass="12810">MILKLEFVMDLRRAKVRILGEEYTILSEAEEDYIYSLSEEVDRKLRELGAGMPGASKQKLAILAALNFADELHQAKEIKDEPNSVSTKIGEVELEEKTRKLIMMLEEGIIGDL</sequence>
<keyword evidence="3" id="KW-0963">Cytoplasm</keyword>
<organism evidence="10 11">
    <name type="scientific">Leptospira interrogans serogroup Icterohaemorrhagiae serovar copenhageni (strain Fiocruz L1-130)</name>
    <dbReference type="NCBI Taxonomy" id="267671"/>
    <lineage>
        <taxon>Bacteria</taxon>
        <taxon>Pseudomonadati</taxon>
        <taxon>Spirochaetota</taxon>
        <taxon>Spirochaetia</taxon>
        <taxon>Leptospirales</taxon>
        <taxon>Leptospiraceae</taxon>
        <taxon>Leptospira</taxon>
    </lineage>
</organism>
<comment type="subunit">
    <text evidence="8">Homodimer. Interacts with FtsZ.</text>
</comment>
<dbReference type="GO" id="GO:0000921">
    <property type="term" value="P:septin ring assembly"/>
    <property type="evidence" value="ECO:0007669"/>
    <property type="project" value="TreeGrafter"/>
</dbReference>
<dbReference type="InterPro" id="IPR007838">
    <property type="entry name" value="Cell_div_ZapA-like"/>
</dbReference>
<evidence type="ECO:0000256" key="6">
    <source>
        <dbReference type="ARBA" id="ARBA00023306"/>
    </source>
</evidence>
<dbReference type="GO" id="GO:0030428">
    <property type="term" value="C:cell septum"/>
    <property type="evidence" value="ECO:0007669"/>
    <property type="project" value="TreeGrafter"/>
</dbReference>
<dbReference type="InterPro" id="IPR036192">
    <property type="entry name" value="Cell_div_ZapA-like_sf"/>
</dbReference>
<protein>
    <recommendedName>
        <fullName evidence="2">Cell division protein ZapA</fullName>
    </recommendedName>
    <alternativeName>
        <fullName evidence="9">Z ring-associated protein ZapA</fullName>
    </alternativeName>
</protein>
<dbReference type="InterPro" id="IPR053712">
    <property type="entry name" value="Bac_CellDiv_Activator"/>
</dbReference>
<dbReference type="GO" id="GO:0000917">
    <property type="term" value="P:division septum assembly"/>
    <property type="evidence" value="ECO:0007669"/>
    <property type="project" value="UniProtKB-KW"/>
</dbReference>
<evidence type="ECO:0000313" key="10">
    <source>
        <dbReference type="EMBL" id="AAS71024.1"/>
    </source>
</evidence>
<dbReference type="AlphaFoldDB" id="Q72PL2"/>
<evidence type="ECO:0000256" key="3">
    <source>
        <dbReference type="ARBA" id="ARBA00022490"/>
    </source>
</evidence>
<evidence type="ECO:0000256" key="7">
    <source>
        <dbReference type="ARBA" id="ARBA00024910"/>
    </source>
</evidence>
<evidence type="ECO:0000256" key="5">
    <source>
        <dbReference type="ARBA" id="ARBA00023210"/>
    </source>
</evidence>
<gene>
    <name evidence="10" type="ordered locus">LIC_12459</name>
</gene>